<evidence type="ECO:0000313" key="2">
    <source>
        <dbReference type="Proteomes" id="UP000886653"/>
    </source>
</evidence>
<feature type="non-terminal residue" evidence="1">
    <location>
        <position position="1"/>
    </location>
</feature>
<name>A0A9P6NRR4_9BASI</name>
<reference evidence="1" key="1">
    <citation type="submission" date="2013-11" db="EMBL/GenBank/DDBJ databases">
        <title>Genome sequence of the fusiform rust pathogen reveals effectors for host alternation and coevolution with pine.</title>
        <authorList>
            <consortium name="DOE Joint Genome Institute"/>
            <person name="Smith K."/>
            <person name="Pendleton A."/>
            <person name="Kubisiak T."/>
            <person name="Anderson C."/>
            <person name="Salamov A."/>
            <person name="Aerts A."/>
            <person name="Riley R."/>
            <person name="Clum A."/>
            <person name="Lindquist E."/>
            <person name="Ence D."/>
            <person name="Campbell M."/>
            <person name="Kronenberg Z."/>
            <person name="Feau N."/>
            <person name="Dhillon B."/>
            <person name="Hamelin R."/>
            <person name="Burleigh J."/>
            <person name="Smith J."/>
            <person name="Yandell M."/>
            <person name="Nelson C."/>
            <person name="Grigoriev I."/>
            <person name="Davis J."/>
        </authorList>
    </citation>
    <scope>NUCLEOTIDE SEQUENCE</scope>
    <source>
        <strain evidence="1">G11</strain>
    </source>
</reference>
<dbReference type="EMBL" id="MU167215">
    <property type="protein sequence ID" value="KAG0151018.1"/>
    <property type="molecule type" value="Genomic_DNA"/>
</dbReference>
<proteinExistence type="predicted"/>
<sequence length="115" mass="13328">SNTMSATRPGEKKPQVSWFVEKEDGNSDIEIVAIWCSELDNFNLWQEAVPSKKEIRYPEEKYREAHTILNHTGKGILDVADDHEQLLEMDLIEVQEDGEDDSKVMGKIHCKKRWV</sequence>
<gene>
    <name evidence="1" type="ORF">CROQUDRAFT_651534</name>
</gene>
<dbReference type="AlphaFoldDB" id="A0A9P6NRR4"/>
<evidence type="ECO:0000313" key="1">
    <source>
        <dbReference type="EMBL" id="KAG0151018.1"/>
    </source>
</evidence>
<protein>
    <submittedName>
        <fullName evidence="1">Uncharacterized protein</fullName>
    </submittedName>
</protein>
<accession>A0A9P6NRR4</accession>
<keyword evidence="2" id="KW-1185">Reference proteome</keyword>
<comment type="caution">
    <text evidence="1">The sequence shown here is derived from an EMBL/GenBank/DDBJ whole genome shotgun (WGS) entry which is preliminary data.</text>
</comment>
<dbReference type="Proteomes" id="UP000886653">
    <property type="component" value="Unassembled WGS sequence"/>
</dbReference>
<organism evidence="1 2">
    <name type="scientific">Cronartium quercuum f. sp. fusiforme G11</name>
    <dbReference type="NCBI Taxonomy" id="708437"/>
    <lineage>
        <taxon>Eukaryota</taxon>
        <taxon>Fungi</taxon>
        <taxon>Dikarya</taxon>
        <taxon>Basidiomycota</taxon>
        <taxon>Pucciniomycotina</taxon>
        <taxon>Pucciniomycetes</taxon>
        <taxon>Pucciniales</taxon>
        <taxon>Coleosporiaceae</taxon>
        <taxon>Cronartium</taxon>
    </lineage>
</organism>